<dbReference type="InterPro" id="IPR052517">
    <property type="entry name" value="GlcG_carb_metab_protein"/>
</dbReference>
<dbReference type="PANTHER" id="PTHR34309:SF1">
    <property type="entry name" value="PROTEIN GLCG"/>
    <property type="match status" value="1"/>
</dbReference>
<dbReference type="InterPro" id="IPR038084">
    <property type="entry name" value="PduO/GlcC-like_sf"/>
</dbReference>
<dbReference type="Proteomes" id="UP000061603">
    <property type="component" value="Chromosome"/>
</dbReference>
<dbReference type="PATRIC" id="fig|1565605.3.peg.915"/>
<accession>A0A0C5J8C6</accession>
<proteinExistence type="predicted"/>
<dbReference type="GO" id="GO:0016740">
    <property type="term" value="F:transferase activity"/>
    <property type="evidence" value="ECO:0007669"/>
    <property type="project" value="UniProtKB-KW"/>
</dbReference>
<dbReference type="AlphaFoldDB" id="A0A0C5J8C6"/>
<dbReference type="RefSeq" id="WP_202636198.1">
    <property type="nucleotide sequence ID" value="NZ_CP010554.1"/>
</dbReference>
<evidence type="ECO:0000313" key="1">
    <source>
        <dbReference type="EMBL" id="AJP47909.1"/>
    </source>
</evidence>
<evidence type="ECO:0000313" key="2">
    <source>
        <dbReference type="Proteomes" id="UP000061603"/>
    </source>
</evidence>
<dbReference type="EMBL" id="CP010554">
    <property type="protein sequence ID" value="AJP47909.1"/>
    <property type="molecule type" value="Genomic_DNA"/>
</dbReference>
<dbReference type="KEGG" id="rbu:PG1C_04350"/>
<reference evidence="1 2" key="1">
    <citation type="journal article" date="2015" name="Genome Announc.">
        <title>Complete Genome Sequence of a Novel Bacterium within the Family Rhodocyclaceae That Degrades Polycyclic Aromatic Hydrocarbons.</title>
        <authorList>
            <person name="Singleton D.R."/>
            <person name="Dickey A.N."/>
            <person name="Scholl E.H."/>
            <person name="Wright F.A."/>
            <person name="Aitken M.D."/>
        </authorList>
    </citation>
    <scope>NUCLEOTIDE SEQUENCE [LARGE SCALE GENOMIC DNA]</scope>
    <source>
        <strain evidence="2">PG1-Ca6</strain>
    </source>
</reference>
<keyword evidence="1" id="KW-0808">Transferase</keyword>
<sequence>MSKPCFVNQPIIDWAAANDAVKAAIEKAVAMGLRVNAAVVDRGGLLVAFLRMPGAPLHSIDIAIDKAYTAAGFGMPTGMWHEALKAHSAAVQQGVPLRPRFTAFGGGLPIIVEGQVIGGIGVSGALEDEDTACAQAGLKVLGLAD</sequence>
<dbReference type="InterPro" id="IPR005624">
    <property type="entry name" value="PduO/GlcC-like"/>
</dbReference>
<dbReference type="PANTHER" id="PTHR34309">
    <property type="entry name" value="SLR1406 PROTEIN"/>
    <property type="match status" value="1"/>
</dbReference>
<dbReference type="STRING" id="1565605.PG1C_04350"/>
<dbReference type="Pfam" id="PF03928">
    <property type="entry name" value="HbpS-like"/>
    <property type="match status" value="1"/>
</dbReference>
<gene>
    <name evidence="1" type="ORF">PG1C_04350</name>
</gene>
<dbReference type="HOGENOM" id="CLU_103773_2_2_4"/>
<dbReference type="Gene3D" id="3.30.450.150">
    <property type="entry name" value="Haem-degrading domain"/>
    <property type="match status" value="1"/>
</dbReference>
<dbReference type="SUPFAM" id="SSF143744">
    <property type="entry name" value="GlcG-like"/>
    <property type="match status" value="1"/>
</dbReference>
<protein>
    <submittedName>
        <fullName evidence="1">ATP:cob(I)alamin adenosyltransferase</fullName>
    </submittedName>
</protein>
<name>A0A0C5J8C6_9PROT</name>
<organism evidence="1 2">
    <name type="scientific">Rugosibacter aromaticivorans</name>
    <dbReference type="NCBI Taxonomy" id="1565605"/>
    <lineage>
        <taxon>Bacteria</taxon>
        <taxon>Pseudomonadati</taxon>
        <taxon>Pseudomonadota</taxon>
        <taxon>Betaproteobacteria</taxon>
        <taxon>Nitrosomonadales</taxon>
        <taxon>Sterolibacteriaceae</taxon>
        <taxon>Rugosibacter</taxon>
    </lineage>
</organism>
<keyword evidence="2" id="KW-1185">Reference proteome</keyword>